<sequence>MEEYKVLKVLGEGSFGRALLVHHRISDQKYAMKEIRLPMSSSDVENSRKEAVLLAKMKHPNIVAYKDSFEADGHLYIVMEYCDDGDLMQKIKHQRGKLFPEDMILHWFVQMCLGVKHIHDKRVLHRDIKSKNIFLTQNGKVKLGDFGSARLLAHPVSYACTYVGTPYYVPPEIWESMPYNNKSDIWSLGCILYELCTLRHPFQANSWKHLILKICKGSYNPLPSHYSYELHYLIKQMFKRNPKNRPSASSILARGCLTKLIKNCLPSEMTNEFEQVLKESKKHEGNAARPKGNVMAGGSPNNKKENRRSKNESSEHSPLERKNITKDLSESTKEQRKSHEEAETSDVLPGITDLSHPHRRQWEKRISSAVVDVLENASLLSSSFISEEAKSGCVISYSEKKPRKQWNKETPQTLMNVLSNADVSLAFKTYTIYKPASENILRGPLSDETEASDEADGDHEAIVIDSERLEPRSDEDDTDFEEDDPDWMSELKMVLKHNEDIMDKYEIIKKIGEGSFGKIFLAKGKVDNEQCVIKEIDLTKMPMKEKEASQKEVILLAKMKHANIVTFYASLQEKSKLYIVMEYCDGGDLMKRINMQHGVLFDEDQILSWFVQISLGLKHIHDKKILHRDVKAQNIFLSNNGEVAKLGDFGIARQLNSTMEFAHTCVGTPYYLSPEICENRPYNNKTDIWSLGCVLYELCALKHPFEGNSLHQLVLKICRGRFHPVSPNYSYDLRILISQLFKISPRDRPSISSILRKPFLQKLVLRYLPPEEELSHTVIHRKRPSASESGAKLIQAYKLQKRRVQDQVSLESGMVVPVKKQELFQRNEWKPPSRGQQPIFEPQTSGFKMAERPGSIRVHGCYGHYYDKLDNLQRKANAHYDLSHISQRVEEYYKLKGQVASPPPPPDCSAEYLQRCFEAQQYKIKVEKQLGLRPSSADPYHNQIQQQKIKEEHLKNYQQDMSRKNEMKEQEYLKQLQKIREEYHSNIKELRFRAGVLQENQKIQDKTYLVRQGKAEDQSEIKDTAGTGKESLQDMEENFKQVRLQDRQDQRTLEKKHTTKGGVKFEINLDVSVPEEDNIQEAEVLDKLSETLTFVDGENLNEKLVDVYEDHMDRALEELSRYQTADHAILPEGIPEIKKQWKQTPPGTLLNILAKAELSNDSFICLEEEIEGRLSTLPPKENKEDDSETYSAVAVDEGRLEPRSDDEDTNFEDSEDELRHELEKSLEKVATSPAERTMDYPILSIKKSQTDEEKMSLTRKLLGKSDDDLENNHGTRSVDTHNEKGE</sequence>
<evidence type="ECO:0000256" key="9">
    <source>
        <dbReference type="ARBA" id="ARBA00022840"/>
    </source>
</evidence>
<dbReference type="Pfam" id="PF00069">
    <property type="entry name" value="Pkinase"/>
    <property type="match status" value="2"/>
</dbReference>
<organism evidence="17 18">
    <name type="scientific">Grus japonensis</name>
    <name type="common">Japanese crane</name>
    <name type="synonym">Red-crowned crane</name>
    <dbReference type="NCBI Taxonomy" id="30415"/>
    <lineage>
        <taxon>Eukaryota</taxon>
        <taxon>Metazoa</taxon>
        <taxon>Chordata</taxon>
        <taxon>Craniata</taxon>
        <taxon>Vertebrata</taxon>
        <taxon>Euteleostomi</taxon>
        <taxon>Archelosauria</taxon>
        <taxon>Archosauria</taxon>
        <taxon>Dinosauria</taxon>
        <taxon>Saurischia</taxon>
        <taxon>Theropoda</taxon>
        <taxon>Coelurosauria</taxon>
        <taxon>Aves</taxon>
        <taxon>Neognathae</taxon>
        <taxon>Neoaves</taxon>
        <taxon>Gruiformes</taxon>
        <taxon>Gruidae</taxon>
        <taxon>Grus</taxon>
    </lineage>
</organism>
<dbReference type="EMBL" id="BAAFJT010000001">
    <property type="protein sequence ID" value="GAB0180196.1"/>
    <property type="molecule type" value="Genomic_DNA"/>
</dbReference>
<feature type="binding site" evidence="13">
    <location>
        <position position="33"/>
    </location>
    <ligand>
        <name>ATP</name>
        <dbReference type="ChEBI" id="CHEBI:30616"/>
    </ligand>
</feature>
<feature type="domain" description="Protein kinase" evidence="16">
    <location>
        <begin position="4"/>
        <end position="261"/>
    </location>
</feature>
<comment type="catalytic activity">
    <reaction evidence="11">
        <text>L-threonyl-[protein] + ATP = O-phospho-L-threonyl-[protein] + ADP + H(+)</text>
        <dbReference type="Rhea" id="RHEA:46608"/>
        <dbReference type="Rhea" id="RHEA-COMP:11060"/>
        <dbReference type="Rhea" id="RHEA-COMP:11605"/>
        <dbReference type="ChEBI" id="CHEBI:15378"/>
        <dbReference type="ChEBI" id="CHEBI:30013"/>
        <dbReference type="ChEBI" id="CHEBI:30616"/>
        <dbReference type="ChEBI" id="CHEBI:61977"/>
        <dbReference type="ChEBI" id="CHEBI:456216"/>
        <dbReference type="EC" id="2.7.11.1"/>
    </reaction>
</comment>
<evidence type="ECO:0000256" key="1">
    <source>
        <dbReference type="ARBA" id="ARBA00001946"/>
    </source>
</evidence>
<feature type="region of interest" description="Disordered" evidence="15">
    <location>
        <begin position="444"/>
        <end position="483"/>
    </location>
</feature>
<evidence type="ECO:0000256" key="12">
    <source>
        <dbReference type="ARBA" id="ARBA00048679"/>
    </source>
</evidence>
<evidence type="ECO:0000256" key="4">
    <source>
        <dbReference type="ARBA" id="ARBA00022527"/>
    </source>
</evidence>
<dbReference type="SUPFAM" id="SSF56112">
    <property type="entry name" value="Protein kinase-like (PK-like)"/>
    <property type="match status" value="2"/>
</dbReference>
<dbReference type="InterPro" id="IPR017441">
    <property type="entry name" value="Protein_kinase_ATP_BS"/>
</dbReference>
<gene>
    <name evidence="17" type="ORF">GRJ2_000484900</name>
</gene>
<evidence type="ECO:0000256" key="5">
    <source>
        <dbReference type="ARBA" id="ARBA00022679"/>
    </source>
</evidence>
<dbReference type="PANTHER" id="PTHR44984:SF1">
    <property type="entry name" value="SERINE_THREONINE-PROTEIN KINASE NEK3"/>
    <property type="match status" value="1"/>
</dbReference>
<keyword evidence="18" id="KW-1185">Reference proteome</keyword>
<evidence type="ECO:0000313" key="17">
    <source>
        <dbReference type="EMBL" id="GAB0180196.1"/>
    </source>
</evidence>
<evidence type="ECO:0000256" key="3">
    <source>
        <dbReference type="ARBA" id="ARBA00012513"/>
    </source>
</evidence>
<dbReference type="Gene3D" id="3.30.200.20">
    <property type="entry name" value="Phosphorylase Kinase, domain 1"/>
    <property type="match status" value="2"/>
</dbReference>
<dbReference type="FunFam" id="1.10.510.10:FF:000172">
    <property type="entry name" value="serine/threonine-protein kinase Nek1 isoform X1"/>
    <property type="match status" value="2"/>
</dbReference>
<evidence type="ECO:0000256" key="2">
    <source>
        <dbReference type="ARBA" id="ARBA00010886"/>
    </source>
</evidence>
<keyword evidence="4" id="KW-0723">Serine/threonine-protein kinase</keyword>
<dbReference type="PANTHER" id="PTHR44984">
    <property type="entry name" value="SERINE/THREONINE-PROTEIN KINASE NEK3"/>
    <property type="match status" value="1"/>
</dbReference>
<dbReference type="InterPro" id="IPR011009">
    <property type="entry name" value="Kinase-like_dom_sf"/>
</dbReference>
<evidence type="ECO:0000313" key="18">
    <source>
        <dbReference type="Proteomes" id="UP001623348"/>
    </source>
</evidence>
<dbReference type="Proteomes" id="UP001623348">
    <property type="component" value="Unassembled WGS sequence"/>
</dbReference>
<keyword evidence="8 17" id="KW-0418">Kinase</keyword>
<evidence type="ECO:0000256" key="13">
    <source>
        <dbReference type="PROSITE-ProRule" id="PRU10141"/>
    </source>
</evidence>
<accession>A0ABC9W4E1</accession>
<feature type="region of interest" description="Disordered" evidence="15">
    <location>
        <begin position="280"/>
        <end position="356"/>
    </location>
</feature>
<dbReference type="EC" id="2.7.11.1" evidence="3"/>
<feature type="domain" description="Protein kinase" evidence="16">
    <location>
        <begin position="505"/>
        <end position="760"/>
    </location>
</feature>
<feature type="compositionally biased region" description="Basic and acidic residues" evidence="15">
    <location>
        <begin position="458"/>
        <end position="472"/>
    </location>
</feature>
<dbReference type="Gene3D" id="1.10.510.10">
    <property type="entry name" value="Transferase(Phosphotransferase) domain 1"/>
    <property type="match status" value="2"/>
</dbReference>
<keyword evidence="5" id="KW-0808">Transferase</keyword>
<comment type="catalytic activity">
    <reaction evidence="12">
        <text>L-seryl-[protein] + ATP = O-phospho-L-seryl-[protein] + ADP + H(+)</text>
        <dbReference type="Rhea" id="RHEA:17989"/>
        <dbReference type="Rhea" id="RHEA-COMP:9863"/>
        <dbReference type="Rhea" id="RHEA-COMP:11604"/>
        <dbReference type="ChEBI" id="CHEBI:15378"/>
        <dbReference type="ChEBI" id="CHEBI:29999"/>
        <dbReference type="ChEBI" id="CHEBI:30616"/>
        <dbReference type="ChEBI" id="CHEBI:83421"/>
        <dbReference type="ChEBI" id="CHEBI:456216"/>
        <dbReference type="EC" id="2.7.11.1"/>
    </reaction>
</comment>
<evidence type="ECO:0000259" key="16">
    <source>
        <dbReference type="PROSITE" id="PS50011"/>
    </source>
</evidence>
<comment type="cofactor">
    <cofactor evidence="1">
        <name>Mg(2+)</name>
        <dbReference type="ChEBI" id="CHEBI:18420"/>
    </cofactor>
</comment>
<keyword evidence="9 13" id="KW-0067">ATP-binding</keyword>
<dbReference type="PROSITE" id="PS00108">
    <property type="entry name" value="PROTEIN_KINASE_ST"/>
    <property type="match status" value="2"/>
</dbReference>
<dbReference type="InterPro" id="IPR008271">
    <property type="entry name" value="Ser/Thr_kinase_AS"/>
</dbReference>
<evidence type="ECO:0000256" key="15">
    <source>
        <dbReference type="SAM" id="MobiDB-lite"/>
    </source>
</evidence>
<feature type="coiled-coil region" evidence="14">
    <location>
        <begin position="950"/>
        <end position="993"/>
    </location>
</feature>
<evidence type="ECO:0000256" key="7">
    <source>
        <dbReference type="ARBA" id="ARBA00022741"/>
    </source>
</evidence>
<proteinExistence type="inferred from homology"/>
<reference evidence="17 18" key="1">
    <citation type="submission" date="2024-06" db="EMBL/GenBank/DDBJ databases">
        <title>The draft genome of Grus japonensis, version 3.</title>
        <authorList>
            <person name="Nabeshima K."/>
            <person name="Suzuki S."/>
            <person name="Onuma M."/>
        </authorList>
    </citation>
    <scope>NUCLEOTIDE SEQUENCE [LARGE SCALE GENOMIC DNA]</scope>
    <source>
        <strain evidence="17 18">451A</strain>
    </source>
</reference>
<name>A0ABC9W4E1_GRUJA</name>
<keyword evidence="7 13" id="KW-0547">Nucleotide-binding</keyword>
<feature type="compositionally biased region" description="Basic and acidic residues" evidence="15">
    <location>
        <begin position="1263"/>
        <end position="1286"/>
    </location>
</feature>
<dbReference type="FunFam" id="3.30.200.20:FF:000097">
    <property type="entry name" value="Probable serine/threonine-protein kinase nek1"/>
    <property type="match status" value="2"/>
</dbReference>
<comment type="similarity">
    <text evidence="2">Belongs to the protein kinase superfamily. NEK Ser/Thr protein kinase family. NIMA subfamily.</text>
</comment>
<feature type="binding site" evidence="13">
    <location>
        <position position="544"/>
    </location>
    <ligand>
        <name>ATP</name>
        <dbReference type="ChEBI" id="CHEBI:30616"/>
    </ligand>
</feature>
<feature type="compositionally biased region" description="Acidic residues" evidence="15">
    <location>
        <begin position="447"/>
        <end position="457"/>
    </location>
</feature>
<evidence type="ECO:0000256" key="10">
    <source>
        <dbReference type="ARBA" id="ARBA00022842"/>
    </source>
</evidence>
<dbReference type="InterPro" id="IPR000719">
    <property type="entry name" value="Prot_kinase_dom"/>
</dbReference>
<feature type="region of interest" description="Disordered" evidence="15">
    <location>
        <begin position="1175"/>
        <end position="1286"/>
    </location>
</feature>
<keyword evidence="14" id="KW-0175">Coiled coil</keyword>
<feature type="compositionally biased region" description="Acidic residues" evidence="15">
    <location>
        <begin position="1204"/>
        <end position="1216"/>
    </location>
</feature>
<keyword evidence="10" id="KW-0460">Magnesium</keyword>
<feature type="compositionally biased region" description="Basic and acidic residues" evidence="15">
    <location>
        <begin position="1217"/>
        <end position="1227"/>
    </location>
</feature>
<keyword evidence="6" id="KW-0479">Metal-binding</keyword>
<dbReference type="PROSITE" id="PS50011">
    <property type="entry name" value="PROTEIN_KINASE_DOM"/>
    <property type="match status" value="2"/>
</dbReference>
<feature type="compositionally biased region" description="Basic and acidic residues" evidence="15">
    <location>
        <begin position="302"/>
        <end position="342"/>
    </location>
</feature>
<dbReference type="GO" id="GO:0046872">
    <property type="term" value="F:metal ion binding"/>
    <property type="evidence" value="ECO:0007669"/>
    <property type="project" value="UniProtKB-KW"/>
</dbReference>
<dbReference type="GO" id="GO:0004674">
    <property type="term" value="F:protein serine/threonine kinase activity"/>
    <property type="evidence" value="ECO:0007669"/>
    <property type="project" value="UniProtKB-KW"/>
</dbReference>
<feature type="compositionally biased region" description="Acidic residues" evidence="15">
    <location>
        <begin position="473"/>
        <end position="483"/>
    </location>
</feature>
<evidence type="ECO:0000256" key="14">
    <source>
        <dbReference type="SAM" id="Coils"/>
    </source>
</evidence>
<comment type="caution">
    <text evidence="17">The sequence shown here is derived from an EMBL/GenBank/DDBJ whole genome shotgun (WGS) entry which is preliminary data.</text>
</comment>
<dbReference type="PROSITE" id="PS00107">
    <property type="entry name" value="PROTEIN_KINASE_ATP"/>
    <property type="match status" value="2"/>
</dbReference>
<evidence type="ECO:0000256" key="8">
    <source>
        <dbReference type="ARBA" id="ARBA00022777"/>
    </source>
</evidence>
<dbReference type="SMART" id="SM00220">
    <property type="entry name" value="S_TKc"/>
    <property type="match status" value="2"/>
</dbReference>
<evidence type="ECO:0000256" key="6">
    <source>
        <dbReference type="ARBA" id="ARBA00022723"/>
    </source>
</evidence>
<protein>
    <recommendedName>
        <fullName evidence="3">non-specific serine/threonine protein kinase</fullName>
        <ecNumber evidence="3">2.7.11.1</ecNumber>
    </recommendedName>
</protein>
<evidence type="ECO:0000256" key="11">
    <source>
        <dbReference type="ARBA" id="ARBA00047899"/>
    </source>
</evidence>
<dbReference type="GO" id="GO:0005524">
    <property type="term" value="F:ATP binding"/>
    <property type="evidence" value="ECO:0007669"/>
    <property type="project" value="UniProtKB-UniRule"/>
</dbReference>